<dbReference type="Pfam" id="PF00092">
    <property type="entry name" value="VWA"/>
    <property type="match status" value="1"/>
</dbReference>
<dbReference type="SUPFAM" id="SSF53300">
    <property type="entry name" value="vWA-like"/>
    <property type="match status" value="1"/>
</dbReference>
<reference evidence="2 3" key="1">
    <citation type="submission" date="2020-06" db="EMBL/GenBank/DDBJ databases">
        <authorList>
            <person name="Li R."/>
            <person name="Bekaert M."/>
        </authorList>
    </citation>
    <scope>NUCLEOTIDE SEQUENCE [LARGE SCALE GENOMIC DNA]</scope>
    <source>
        <strain evidence="3">wild</strain>
    </source>
</reference>
<evidence type="ECO:0000313" key="3">
    <source>
        <dbReference type="Proteomes" id="UP000507470"/>
    </source>
</evidence>
<dbReference type="CDD" id="cd01450">
    <property type="entry name" value="vWFA_subfamily_ECM"/>
    <property type="match status" value="1"/>
</dbReference>
<gene>
    <name evidence="2" type="ORF">MCOR_41224</name>
</gene>
<dbReference type="Proteomes" id="UP000507470">
    <property type="component" value="Unassembled WGS sequence"/>
</dbReference>
<feature type="domain" description="VWFA" evidence="1">
    <location>
        <begin position="129"/>
        <end position="302"/>
    </location>
</feature>
<dbReference type="Gene3D" id="3.40.50.410">
    <property type="entry name" value="von Willebrand factor, type A domain"/>
    <property type="match status" value="1"/>
</dbReference>
<dbReference type="InterPro" id="IPR002035">
    <property type="entry name" value="VWF_A"/>
</dbReference>
<dbReference type="OrthoDB" id="6132182at2759"/>
<dbReference type="PRINTS" id="PR00453">
    <property type="entry name" value="VWFADOMAIN"/>
</dbReference>
<dbReference type="AlphaFoldDB" id="A0A6J8DKV7"/>
<proteinExistence type="predicted"/>
<keyword evidence="3" id="KW-1185">Reference proteome</keyword>
<evidence type="ECO:0000259" key="1">
    <source>
        <dbReference type="PROSITE" id="PS50234"/>
    </source>
</evidence>
<accession>A0A6J8DKV7</accession>
<evidence type="ECO:0000313" key="2">
    <source>
        <dbReference type="EMBL" id="CAC5407784.1"/>
    </source>
</evidence>
<name>A0A6J8DKV7_MYTCO</name>
<dbReference type="PROSITE" id="PS50234">
    <property type="entry name" value="VWFA"/>
    <property type="match status" value="1"/>
</dbReference>
<dbReference type="EMBL" id="CACVKT020007423">
    <property type="protein sequence ID" value="CAC5407784.1"/>
    <property type="molecule type" value="Genomic_DNA"/>
</dbReference>
<protein>
    <submittedName>
        <fullName evidence="2">COL6A</fullName>
    </submittedName>
</protein>
<dbReference type="InterPro" id="IPR036465">
    <property type="entry name" value="vWFA_dom_sf"/>
</dbReference>
<dbReference type="SMART" id="SM00327">
    <property type="entry name" value="VWA"/>
    <property type="match status" value="1"/>
</dbReference>
<dbReference type="PANTHER" id="PTHR24020:SF20">
    <property type="entry name" value="PH DOMAIN-CONTAINING PROTEIN"/>
    <property type="match status" value="1"/>
</dbReference>
<dbReference type="PANTHER" id="PTHR24020">
    <property type="entry name" value="COLLAGEN ALPHA"/>
    <property type="match status" value="1"/>
</dbReference>
<organism evidence="2 3">
    <name type="scientific">Mytilus coruscus</name>
    <name type="common">Sea mussel</name>
    <dbReference type="NCBI Taxonomy" id="42192"/>
    <lineage>
        <taxon>Eukaryota</taxon>
        <taxon>Metazoa</taxon>
        <taxon>Spiralia</taxon>
        <taxon>Lophotrochozoa</taxon>
        <taxon>Mollusca</taxon>
        <taxon>Bivalvia</taxon>
        <taxon>Autobranchia</taxon>
        <taxon>Pteriomorphia</taxon>
        <taxon>Mytilida</taxon>
        <taxon>Mytiloidea</taxon>
        <taxon>Mytilidae</taxon>
        <taxon>Mytilinae</taxon>
        <taxon>Mytilus</taxon>
    </lineage>
</organism>
<dbReference type="InterPro" id="IPR050525">
    <property type="entry name" value="ECM_Assembly_Org"/>
</dbReference>
<sequence>MVRLQNDNMCIRTSIDLFNYVYLRTCRHVRVADLSIIITVTDDMQCFVRKYLTDDGHTFYDVGCKDSQACATINHVGKRENKEIDTSPFNQTFEDSFNPTVICEKCCQSDLCNVDSLCSSTHCVSDPADIVFLLDESGSIGTRNFDIELKFIAEFAKHYTIGPNDVQMGVISFTTRVTEHFTLNDYANINDLTRGISSIHYHGGGTRTDLAIDYALKNSFSSGNGARSNVPHFLIVISDGNSNYPHLTDAAAARLHKTNINIFAVGVGSVNLVELNTIASSRTNHVLTVHSHLELNLPLKAIRCRKYNFTEAITYI</sequence>